<dbReference type="GO" id="GO:0004383">
    <property type="term" value="F:guanylate cyclase activity"/>
    <property type="evidence" value="ECO:0007669"/>
    <property type="project" value="UniProtKB-EC"/>
</dbReference>
<name>A0A7R9BGX6_9CRUS</name>
<dbReference type="PANTHER" id="PTHR45655">
    <property type="entry name" value="GUANYLATE CYCLASE SOLUBLE SUBUNIT BETA-2"/>
    <property type="match status" value="1"/>
</dbReference>
<evidence type="ECO:0000256" key="3">
    <source>
        <dbReference type="ARBA" id="ARBA00023293"/>
    </source>
</evidence>
<feature type="domain" description="Heme NO-binding" evidence="4">
    <location>
        <begin position="3"/>
        <end position="166"/>
    </location>
</feature>
<keyword evidence="2" id="KW-0547">Nucleotide-binding</keyword>
<reference evidence="6" key="1">
    <citation type="submission" date="2020-11" db="EMBL/GenBank/DDBJ databases">
        <authorList>
            <person name="Tran Van P."/>
        </authorList>
    </citation>
    <scope>NUCLEOTIDE SEQUENCE</scope>
</reference>
<dbReference type="InterPro" id="IPR042463">
    <property type="entry name" value="HNOB_dom_associated_sf"/>
</dbReference>
<dbReference type="PANTHER" id="PTHR45655:SF5">
    <property type="entry name" value="SOLUBLE GUANYLATE CYCLASE 89DA-RELATED"/>
    <property type="match status" value="1"/>
</dbReference>
<dbReference type="Gene3D" id="3.30.450.260">
    <property type="entry name" value="Haem NO binding associated domain"/>
    <property type="match status" value="1"/>
</dbReference>
<dbReference type="Pfam" id="PF07701">
    <property type="entry name" value="HNOBA"/>
    <property type="match status" value="1"/>
</dbReference>
<dbReference type="InterPro" id="IPR038158">
    <property type="entry name" value="H-NOX_domain_sf"/>
</dbReference>
<keyword evidence="3" id="KW-0141">cGMP biosynthesis</keyword>
<evidence type="ECO:0000259" key="4">
    <source>
        <dbReference type="Pfam" id="PF07700"/>
    </source>
</evidence>
<dbReference type="InterPro" id="IPR011645">
    <property type="entry name" value="HNOB_dom_associated"/>
</dbReference>
<sequence length="280" mass="31896">MKLEYGEDVWHDVLEKACLARNTIFSTHQIYPDSIIADIATACAELTGYGSTKNDFFEFFGRCFVRFWSHYGYDKFVRASGRTFRDFLQGIDNIHHQMRFGYPKMISPSMFVTKEHAGGALLHYNDIPGISSFSAGRSKRSGFATYVIGQLTQVASDFYDIDLDVDIVETSSDQKLTTHTTIFSLRFENTAFLDNLQQQLMREKAVAKMPAVKSALFLSLFPFCVIFDRGMIIINAGIKLKELIGADDFVGNKFGQYLTIRRPKMEGVYEEVRQVRLKSV</sequence>
<dbReference type="EMBL" id="CAJPEX010000357">
    <property type="protein sequence ID" value="CAG0915255.1"/>
    <property type="molecule type" value="Genomic_DNA"/>
</dbReference>
<dbReference type="GO" id="GO:0070482">
    <property type="term" value="P:response to oxygen levels"/>
    <property type="evidence" value="ECO:0007669"/>
    <property type="project" value="TreeGrafter"/>
</dbReference>
<feature type="domain" description="Haem NO binding associated" evidence="5">
    <location>
        <begin position="211"/>
        <end position="275"/>
    </location>
</feature>
<evidence type="ECO:0000313" key="7">
    <source>
        <dbReference type="Proteomes" id="UP000678499"/>
    </source>
</evidence>
<evidence type="ECO:0000313" key="6">
    <source>
        <dbReference type="EMBL" id="CAD7275103.1"/>
    </source>
</evidence>
<organism evidence="6">
    <name type="scientific">Notodromas monacha</name>
    <dbReference type="NCBI Taxonomy" id="399045"/>
    <lineage>
        <taxon>Eukaryota</taxon>
        <taxon>Metazoa</taxon>
        <taxon>Ecdysozoa</taxon>
        <taxon>Arthropoda</taxon>
        <taxon>Crustacea</taxon>
        <taxon>Oligostraca</taxon>
        <taxon>Ostracoda</taxon>
        <taxon>Podocopa</taxon>
        <taxon>Podocopida</taxon>
        <taxon>Cypridocopina</taxon>
        <taxon>Cypridoidea</taxon>
        <taxon>Cyprididae</taxon>
        <taxon>Notodromas</taxon>
    </lineage>
</organism>
<protein>
    <recommendedName>
        <fullName evidence="1">guanylate cyclase</fullName>
        <ecNumber evidence="1">4.6.1.2</ecNumber>
    </recommendedName>
</protein>
<keyword evidence="7" id="KW-1185">Reference proteome</keyword>
<dbReference type="AlphaFoldDB" id="A0A7R9BGX6"/>
<proteinExistence type="predicted"/>
<dbReference type="GO" id="GO:0020037">
    <property type="term" value="F:heme binding"/>
    <property type="evidence" value="ECO:0007669"/>
    <property type="project" value="InterPro"/>
</dbReference>
<accession>A0A7R9BGX6</accession>
<dbReference type="Proteomes" id="UP000678499">
    <property type="component" value="Unassembled WGS sequence"/>
</dbReference>
<dbReference type="EC" id="4.6.1.2" evidence="1"/>
<dbReference type="GO" id="GO:0008074">
    <property type="term" value="C:guanylate cyclase complex, soluble"/>
    <property type="evidence" value="ECO:0007669"/>
    <property type="project" value="TreeGrafter"/>
</dbReference>
<dbReference type="InterPro" id="IPR024096">
    <property type="entry name" value="NO_sig/Golgi_transp_ligand-bd"/>
</dbReference>
<evidence type="ECO:0000259" key="5">
    <source>
        <dbReference type="Pfam" id="PF07701"/>
    </source>
</evidence>
<dbReference type="GO" id="GO:0000166">
    <property type="term" value="F:nucleotide binding"/>
    <property type="evidence" value="ECO:0007669"/>
    <property type="project" value="UniProtKB-KW"/>
</dbReference>
<dbReference type="GO" id="GO:0019934">
    <property type="term" value="P:cGMP-mediated signaling"/>
    <property type="evidence" value="ECO:0007669"/>
    <property type="project" value="TreeGrafter"/>
</dbReference>
<evidence type="ECO:0000256" key="1">
    <source>
        <dbReference type="ARBA" id="ARBA00012202"/>
    </source>
</evidence>
<gene>
    <name evidence="6" type="ORF">NMOB1V02_LOCUS2906</name>
</gene>
<dbReference type="Gene3D" id="3.90.1520.10">
    <property type="entry name" value="H-NOX domain"/>
    <property type="match status" value="1"/>
</dbReference>
<dbReference type="EMBL" id="OA882394">
    <property type="protein sequence ID" value="CAD7275103.1"/>
    <property type="molecule type" value="Genomic_DNA"/>
</dbReference>
<dbReference type="Pfam" id="PF07700">
    <property type="entry name" value="HNOB"/>
    <property type="match status" value="1"/>
</dbReference>
<dbReference type="SUPFAM" id="SSF111126">
    <property type="entry name" value="Ligand-binding domain in the NO signalling and Golgi transport"/>
    <property type="match status" value="1"/>
</dbReference>
<evidence type="ECO:0000256" key="2">
    <source>
        <dbReference type="ARBA" id="ARBA00022741"/>
    </source>
</evidence>
<dbReference type="OrthoDB" id="1890790at2759"/>
<dbReference type="InterPro" id="IPR011644">
    <property type="entry name" value="Heme_NO-bd"/>
</dbReference>